<dbReference type="GeneID" id="20237471"/>
<accession>V4AZE4</accession>
<evidence type="ECO:0000313" key="2">
    <source>
        <dbReference type="Proteomes" id="UP000030746"/>
    </source>
</evidence>
<proteinExistence type="predicted"/>
<name>V4AZE4_LOTGI</name>
<dbReference type="CTD" id="20237471"/>
<dbReference type="HOGENOM" id="CLU_1808386_0_0_1"/>
<keyword evidence="2" id="KW-1185">Reference proteome</keyword>
<organism evidence="1 2">
    <name type="scientific">Lottia gigantea</name>
    <name type="common">Giant owl limpet</name>
    <dbReference type="NCBI Taxonomy" id="225164"/>
    <lineage>
        <taxon>Eukaryota</taxon>
        <taxon>Metazoa</taxon>
        <taxon>Spiralia</taxon>
        <taxon>Lophotrochozoa</taxon>
        <taxon>Mollusca</taxon>
        <taxon>Gastropoda</taxon>
        <taxon>Patellogastropoda</taxon>
        <taxon>Lottioidea</taxon>
        <taxon>Lottiidae</taxon>
        <taxon>Lottia</taxon>
    </lineage>
</organism>
<dbReference type="RefSeq" id="XP_009048600.1">
    <property type="nucleotide sequence ID" value="XM_009050352.1"/>
</dbReference>
<sequence>MGQEGDSRRVRARFRVRVRAGARTGLRTGVIVAHRKYYNCNNCCNTRCRGCCDCTRGYNGKRDVRNADFDAAYNAAAEDDVFTDDEIKSVFGVDVDEFKADYDVNGDGVIEVTEYESVINNPYIRITRNMNVIDQSDDWNTKS</sequence>
<dbReference type="Proteomes" id="UP000030746">
    <property type="component" value="Unassembled WGS sequence"/>
</dbReference>
<evidence type="ECO:0000313" key="1">
    <source>
        <dbReference type="EMBL" id="ESP00481.1"/>
    </source>
</evidence>
<dbReference type="InterPro" id="IPR018247">
    <property type="entry name" value="EF_Hand_1_Ca_BS"/>
</dbReference>
<evidence type="ECO:0008006" key="3">
    <source>
        <dbReference type="Google" id="ProtNLM"/>
    </source>
</evidence>
<dbReference type="AlphaFoldDB" id="V4AZE4"/>
<gene>
    <name evidence="1" type="ORF">LOTGIDRAFT_157688</name>
</gene>
<reference evidence="1 2" key="1">
    <citation type="journal article" date="2013" name="Nature">
        <title>Insights into bilaterian evolution from three spiralian genomes.</title>
        <authorList>
            <person name="Simakov O."/>
            <person name="Marletaz F."/>
            <person name="Cho S.J."/>
            <person name="Edsinger-Gonzales E."/>
            <person name="Havlak P."/>
            <person name="Hellsten U."/>
            <person name="Kuo D.H."/>
            <person name="Larsson T."/>
            <person name="Lv J."/>
            <person name="Arendt D."/>
            <person name="Savage R."/>
            <person name="Osoegawa K."/>
            <person name="de Jong P."/>
            <person name="Grimwood J."/>
            <person name="Chapman J.A."/>
            <person name="Shapiro H."/>
            <person name="Aerts A."/>
            <person name="Otillar R.P."/>
            <person name="Terry A.Y."/>
            <person name="Boore J.L."/>
            <person name="Grigoriev I.V."/>
            <person name="Lindberg D.R."/>
            <person name="Seaver E.C."/>
            <person name="Weisblat D.A."/>
            <person name="Putnam N.H."/>
            <person name="Rokhsar D.S."/>
        </authorList>
    </citation>
    <scope>NUCLEOTIDE SEQUENCE [LARGE SCALE GENOMIC DNA]</scope>
</reference>
<dbReference type="EMBL" id="KB200701">
    <property type="protein sequence ID" value="ESP00481.1"/>
    <property type="molecule type" value="Genomic_DNA"/>
</dbReference>
<dbReference type="PROSITE" id="PS00018">
    <property type="entry name" value="EF_HAND_1"/>
    <property type="match status" value="1"/>
</dbReference>
<protein>
    <recommendedName>
        <fullName evidence="3">EF-hand domain-containing protein</fullName>
    </recommendedName>
</protein>
<dbReference type="KEGG" id="lgi:LOTGIDRAFT_157688"/>